<gene>
    <name evidence="2" type="ORF">HR065_02510</name>
</gene>
<accession>A0A851HI12</accession>
<organism evidence="2 3">
    <name type="scientific">Candidatus Phytoplasma pruni</name>
    <dbReference type="NCBI Taxonomy" id="479893"/>
    <lineage>
        <taxon>Bacteria</taxon>
        <taxon>Bacillati</taxon>
        <taxon>Mycoplasmatota</taxon>
        <taxon>Mollicutes</taxon>
        <taxon>Acholeplasmatales</taxon>
        <taxon>Acholeplasmataceae</taxon>
        <taxon>Candidatus Phytoplasma</taxon>
        <taxon>16SrIII (X-disease group)</taxon>
    </lineage>
</organism>
<evidence type="ECO:0008006" key="4">
    <source>
        <dbReference type="Google" id="ProtNLM"/>
    </source>
</evidence>
<protein>
    <recommendedName>
        <fullName evidence="4">Antigenic membrane protein</fullName>
    </recommendedName>
</protein>
<evidence type="ECO:0000313" key="3">
    <source>
        <dbReference type="Proteomes" id="UP000568109"/>
    </source>
</evidence>
<reference evidence="2 3" key="1">
    <citation type="submission" date="2020-06" db="EMBL/GenBank/DDBJ databases">
        <title>Draft genome sequence of Candidatus Phytoplasma pruni (X-disease group, subgroup 16SrIII-B) strain ChTDIII from Argentina.</title>
        <authorList>
            <person name="Fernandez F.D."/>
            <person name="Zuebert C."/>
            <person name="Huettel B."/>
            <person name="Kube M."/>
            <person name="Conci L.R."/>
        </authorList>
    </citation>
    <scope>NUCLEOTIDE SEQUENCE [LARGE SCALE GENOMIC DNA]</scope>
    <source>
        <strain evidence="2 3">ChTDIII</strain>
    </source>
</reference>
<dbReference type="EMBL" id="JABUOH010000052">
    <property type="protein sequence ID" value="NWN45944.1"/>
    <property type="molecule type" value="Genomic_DNA"/>
</dbReference>
<evidence type="ECO:0000313" key="2">
    <source>
        <dbReference type="EMBL" id="NWN45944.1"/>
    </source>
</evidence>
<keyword evidence="1" id="KW-0472">Membrane</keyword>
<name>A0A851HI12_9MOLU</name>
<evidence type="ECO:0000256" key="1">
    <source>
        <dbReference type="SAM" id="Phobius"/>
    </source>
</evidence>
<proteinExistence type="predicted"/>
<dbReference type="RefSeq" id="WP_178734329.1">
    <property type="nucleotide sequence ID" value="NZ_JABUOH010000052.1"/>
</dbReference>
<dbReference type="Proteomes" id="UP000568109">
    <property type="component" value="Unassembled WGS sequence"/>
</dbReference>
<keyword evidence="3" id="KW-1185">Reference proteome</keyword>
<sequence>MASLLLVLVGNSYKVFADPQPVNLDSVLTVKDLGPVECDDTENPKPAEVLAAVVAKNANVKSAEVTVTVDTTNKKTNATVAVNSGSQVYNTGSVNVTYTTKVKTADKNSNPWYKSVWFWLLVLVVVGGASYGTYYVVSKNKKTKNKK</sequence>
<feature type="transmembrane region" description="Helical" evidence="1">
    <location>
        <begin position="116"/>
        <end position="137"/>
    </location>
</feature>
<comment type="caution">
    <text evidence="2">The sequence shown here is derived from an EMBL/GenBank/DDBJ whole genome shotgun (WGS) entry which is preliminary data.</text>
</comment>
<dbReference type="AlphaFoldDB" id="A0A851HI12"/>
<keyword evidence="1" id="KW-0812">Transmembrane</keyword>
<keyword evidence="1" id="KW-1133">Transmembrane helix</keyword>